<evidence type="ECO:0000256" key="7">
    <source>
        <dbReference type="ARBA" id="ARBA00037993"/>
    </source>
</evidence>
<comment type="pathway">
    <text evidence="1 10">Purine metabolism; 7-cyano-7-deazaguanine biosynthesis.</text>
</comment>
<evidence type="ECO:0000256" key="6">
    <source>
        <dbReference type="ARBA" id="ARBA00022840"/>
    </source>
</evidence>
<dbReference type="PANTHER" id="PTHR42914:SF1">
    <property type="entry name" value="7-CYANO-7-DEAZAGUANINE SYNTHASE"/>
    <property type="match status" value="1"/>
</dbReference>
<evidence type="ECO:0000256" key="2">
    <source>
        <dbReference type="ARBA" id="ARBA00022598"/>
    </source>
</evidence>
<feature type="binding site" evidence="10">
    <location>
        <position position="201"/>
    </location>
    <ligand>
        <name>Zn(2+)</name>
        <dbReference type="ChEBI" id="CHEBI:29105"/>
    </ligand>
</feature>
<proteinExistence type="inferred from homology"/>
<reference evidence="11 12" key="2">
    <citation type="submission" date="2018-03" db="EMBL/GenBank/DDBJ databases">
        <authorList>
            <person name="Keele B.F."/>
        </authorList>
    </citation>
    <scope>NUCLEOTIDE SEQUENCE [LARGE SCALE GENOMIC DNA]</scope>
    <source>
        <strain evidence="11 12">CCALA 016</strain>
    </source>
</reference>
<protein>
    <recommendedName>
        <fullName evidence="8 10">7-cyano-7-deazaguanine synthase</fullName>
        <ecNumber evidence="8 10">6.3.4.20</ecNumber>
    </recommendedName>
    <alternativeName>
        <fullName evidence="10">7-cyano-7-carbaguanine synthase</fullName>
    </alternativeName>
    <alternativeName>
        <fullName evidence="10">PreQ(0) synthase</fullName>
    </alternativeName>
    <alternativeName>
        <fullName evidence="10">Queuosine biosynthesis protein QueC</fullName>
    </alternativeName>
</protein>
<evidence type="ECO:0000256" key="9">
    <source>
        <dbReference type="ARBA" id="ARBA00047890"/>
    </source>
</evidence>
<dbReference type="PANTHER" id="PTHR42914">
    <property type="entry name" value="7-CYANO-7-DEAZAGUANINE SYNTHASE"/>
    <property type="match status" value="1"/>
</dbReference>
<dbReference type="CDD" id="cd10798">
    <property type="entry name" value="GH57N_like_1"/>
    <property type="match status" value="1"/>
</dbReference>
<dbReference type="SUPFAM" id="SSF88713">
    <property type="entry name" value="Glycoside hydrolase/deacetylase"/>
    <property type="match status" value="1"/>
</dbReference>
<dbReference type="HAMAP" id="MF_01633">
    <property type="entry name" value="QueC"/>
    <property type="match status" value="1"/>
</dbReference>
<feature type="binding site" evidence="10">
    <location>
        <position position="190"/>
    </location>
    <ligand>
        <name>Zn(2+)</name>
        <dbReference type="ChEBI" id="CHEBI:29105"/>
    </ligand>
</feature>
<comment type="function">
    <text evidence="10">Catalyzes the ATP-dependent conversion of 7-carboxy-7-deazaguanine (CDG) to 7-cyano-7-deazaguanine (preQ(0)).</text>
</comment>
<dbReference type="OrthoDB" id="5751423at2"/>
<feature type="binding site" evidence="10">
    <location>
        <position position="198"/>
    </location>
    <ligand>
        <name>Zn(2+)</name>
        <dbReference type="ChEBI" id="CHEBI:29105"/>
    </ligand>
</feature>
<accession>A0A2T1M2H6</accession>
<evidence type="ECO:0000256" key="3">
    <source>
        <dbReference type="ARBA" id="ARBA00022723"/>
    </source>
</evidence>
<comment type="caution">
    <text evidence="11">The sequence shown here is derived from an EMBL/GenBank/DDBJ whole genome shotgun (WGS) entry which is preliminary data.</text>
</comment>
<dbReference type="GO" id="GO:0008270">
    <property type="term" value="F:zinc ion binding"/>
    <property type="evidence" value="ECO:0007669"/>
    <property type="project" value="UniProtKB-UniRule"/>
</dbReference>
<dbReference type="Proteomes" id="UP000239001">
    <property type="component" value="Unassembled WGS sequence"/>
</dbReference>
<organism evidence="11 12">
    <name type="scientific">Aphanothece hegewaldii CCALA 016</name>
    <dbReference type="NCBI Taxonomy" id="2107694"/>
    <lineage>
        <taxon>Bacteria</taxon>
        <taxon>Bacillati</taxon>
        <taxon>Cyanobacteriota</taxon>
        <taxon>Cyanophyceae</taxon>
        <taxon>Oscillatoriophycideae</taxon>
        <taxon>Chroococcales</taxon>
        <taxon>Aphanothecaceae</taxon>
        <taxon>Aphanothece</taxon>
    </lineage>
</organism>
<dbReference type="GO" id="GO:0005524">
    <property type="term" value="F:ATP binding"/>
    <property type="evidence" value="ECO:0007669"/>
    <property type="project" value="UniProtKB-UniRule"/>
</dbReference>
<keyword evidence="12" id="KW-1185">Reference proteome</keyword>
<evidence type="ECO:0000256" key="4">
    <source>
        <dbReference type="ARBA" id="ARBA00022741"/>
    </source>
</evidence>
<dbReference type="Gene3D" id="3.20.110.20">
    <property type="match status" value="1"/>
</dbReference>
<evidence type="ECO:0000256" key="8">
    <source>
        <dbReference type="ARBA" id="ARBA00039149"/>
    </source>
</evidence>
<dbReference type="UniPathway" id="UPA00391"/>
<dbReference type="GO" id="GO:0008616">
    <property type="term" value="P:tRNA queuosine(34) biosynthetic process"/>
    <property type="evidence" value="ECO:0007669"/>
    <property type="project" value="UniProtKB-UniRule"/>
</dbReference>
<dbReference type="AlphaFoldDB" id="A0A2T1M2H6"/>
<comment type="cofactor">
    <cofactor evidence="10">
        <name>Zn(2+)</name>
        <dbReference type="ChEBI" id="CHEBI:29105"/>
    </cofactor>
    <text evidence="10">Binds 1 zinc ion per subunit.</text>
</comment>
<evidence type="ECO:0000256" key="10">
    <source>
        <dbReference type="HAMAP-Rule" id="MF_01633"/>
    </source>
</evidence>
<evidence type="ECO:0000256" key="5">
    <source>
        <dbReference type="ARBA" id="ARBA00022833"/>
    </source>
</evidence>
<sequence length="737" mass="81772">MSKKAVVLLSGGLDSATTAAIALKDGYDVMALSFNYGQRHNKELQASVKIAQALGIKEHYTIDVNLSGWGGSALTDSAIAIPEDGVKSDIIPITYVPGRNTVFIALALSLAEAKGCNAIFLGINAVDYSGYPDCRPDYLAAYQNLANLSSKVGVEGKAPQLIAPLIHDTKVDIVHRAIELGITITDTWSCYLGEDDPCGLCDSCRIRDKALIEAGYPEYATSVGKELYLTQNTSAKAIPTMSTLTSAKFPVLEDTRAGLPNICGFEAQISEIVKQGDPVFLHSTNLRLEDINAGFACALHMHQPTLPAGFEGALISNLQYMFEHPAQGDNHNAGVFAWCYGRMGDFIPDLINYGCNPRIMLDYSGNLLWGLRQMGRDDIINNLKRITCDPQYQPYVEWLGTMWSHAVIPSTPIPDIKLHIQAWQHYFASIFGYDALKRVKGFSPPEMHLPNHPDTLYEYIKALKECGYRWLMVQEHSIETLDGSGIPQDQKYIPNRLVAKNSHGETISITALIKTQGSDTKLVAQMQPYFEAKGRGKQTIGSKSIPSLVTQIADGENGGVMMNEFPRDFFRIYHEIRDQNGNHQGTVAVNGTEYLELIEAAGVNPEDYPTCQAVHQHKIWQRVNLDAVTPEAVENTIAELKSTDHSFNMDGASWTNDLSWVKGYENVLGPMNQFSALFHQKFDPMVAKDPTVTKHPDYHQALLHNLLLQTSCFRYWGQGIWTDYARRIYDRGAVLLR</sequence>
<dbReference type="InterPro" id="IPR011330">
    <property type="entry name" value="Glyco_hydro/deAcase_b/a-brl"/>
</dbReference>
<feature type="binding site" evidence="10">
    <location>
        <position position="204"/>
    </location>
    <ligand>
        <name>Zn(2+)</name>
        <dbReference type="ChEBI" id="CHEBI:29105"/>
    </ligand>
</feature>
<reference evidence="11 12" key="1">
    <citation type="submission" date="2018-03" db="EMBL/GenBank/DDBJ databases">
        <title>The ancient ancestry and fast evolution of plastids.</title>
        <authorList>
            <person name="Moore K.R."/>
            <person name="Magnabosco C."/>
            <person name="Momper L."/>
            <person name="Gold D.A."/>
            <person name="Bosak T."/>
            <person name="Fournier G.P."/>
        </authorList>
    </citation>
    <scope>NUCLEOTIDE SEQUENCE [LARGE SCALE GENOMIC DNA]</scope>
    <source>
        <strain evidence="11 12">CCALA 016</strain>
    </source>
</reference>
<dbReference type="EMBL" id="PXOH01000002">
    <property type="protein sequence ID" value="PSF38877.1"/>
    <property type="molecule type" value="Genomic_DNA"/>
</dbReference>
<dbReference type="CDD" id="cd01995">
    <property type="entry name" value="QueC-like"/>
    <property type="match status" value="1"/>
</dbReference>
<dbReference type="EC" id="6.3.4.20" evidence="8 10"/>
<keyword evidence="6 10" id="KW-0067">ATP-binding</keyword>
<dbReference type="InterPro" id="IPR014729">
    <property type="entry name" value="Rossmann-like_a/b/a_fold"/>
</dbReference>
<dbReference type="GO" id="GO:0016879">
    <property type="term" value="F:ligase activity, forming carbon-nitrogen bonds"/>
    <property type="evidence" value="ECO:0007669"/>
    <property type="project" value="UniProtKB-UniRule"/>
</dbReference>
<keyword evidence="10" id="KW-0671">Queuosine biosynthesis</keyword>
<evidence type="ECO:0000313" key="12">
    <source>
        <dbReference type="Proteomes" id="UP000239001"/>
    </source>
</evidence>
<dbReference type="InterPro" id="IPR018317">
    <property type="entry name" value="QueC"/>
</dbReference>
<feature type="binding site" evidence="10">
    <location>
        <begin position="9"/>
        <end position="19"/>
    </location>
    <ligand>
        <name>ATP</name>
        <dbReference type="ChEBI" id="CHEBI:30616"/>
    </ligand>
</feature>
<evidence type="ECO:0000313" key="11">
    <source>
        <dbReference type="EMBL" id="PSF38877.1"/>
    </source>
</evidence>
<name>A0A2T1M2H6_9CHRO</name>
<keyword evidence="3 10" id="KW-0479">Metal-binding</keyword>
<evidence type="ECO:0000256" key="1">
    <source>
        <dbReference type="ARBA" id="ARBA00005061"/>
    </source>
</evidence>
<comment type="similarity">
    <text evidence="7 10">Belongs to the QueC family.</text>
</comment>
<dbReference type="GO" id="GO:0005975">
    <property type="term" value="P:carbohydrate metabolic process"/>
    <property type="evidence" value="ECO:0007669"/>
    <property type="project" value="InterPro"/>
</dbReference>
<keyword evidence="5 10" id="KW-0862">Zinc</keyword>
<gene>
    <name evidence="10 11" type="primary">queC</name>
    <name evidence="11" type="ORF">C7H19_02130</name>
</gene>
<dbReference type="Pfam" id="PF06508">
    <property type="entry name" value="QueC"/>
    <property type="match status" value="1"/>
</dbReference>
<keyword evidence="4 10" id="KW-0547">Nucleotide-binding</keyword>
<comment type="catalytic activity">
    <reaction evidence="9 10">
        <text>7-carboxy-7-carbaguanine + NH4(+) + 2 ATP = 7-cyano-7-carbaguanine + 2 AMP + 2 diphosphate + 2 H(+)</text>
        <dbReference type="Rhea" id="RHEA:27982"/>
        <dbReference type="ChEBI" id="CHEBI:15378"/>
        <dbReference type="ChEBI" id="CHEBI:28938"/>
        <dbReference type="ChEBI" id="CHEBI:30616"/>
        <dbReference type="ChEBI" id="CHEBI:33019"/>
        <dbReference type="ChEBI" id="CHEBI:45075"/>
        <dbReference type="ChEBI" id="CHEBI:61036"/>
        <dbReference type="ChEBI" id="CHEBI:456215"/>
        <dbReference type="EC" id="6.3.4.20"/>
    </reaction>
</comment>
<keyword evidence="2 10" id="KW-0436">Ligase</keyword>
<dbReference type="NCBIfam" id="TIGR00364">
    <property type="entry name" value="7-cyano-7-deazaguanine synthase QueC"/>
    <property type="match status" value="1"/>
</dbReference>
<dbReference type="SUPFAM" id="SSF52402">
    <property type="entry name" value="Adenine nucleotide alpha hydrolases-like"/>
    <property type="match status" value="1"/>
</dbReference>
<dbReference type="Gene3D" id="3.40.50.620">
    <property type="entry name" value="HUPs"/>
    <property type="match status" value="1"/>
</dbReference>